<evidence type="ECO:0000259" key="1">
    <source>
        <dbReference type="Pfam" id="PF04389"/>
    </source>
</evidence>
<keyword evidence="3" id="KW-1185">Reference proteome</keyword>
<dbReference type="Gene3D" id="3.40.630.10">
    <property type="entry name" value="Zn peptidases"/>
    <property type="match status" value="2"/>
</dbReference>
<dbReference type="PANTHER" id="PTHR12147:SF26">
    <property type="entry name" value="PEPTIDASE M28 DOMAIN-CONTAINING PROTEIN"/>
    <property type="match status" value="1"/>
</dbReference>
<reference evidence="2 3" key="1">
    <citation type="journal article" date="2015" name="Genome Announc.">
        <title>Draft Genome Sequences of Marine Isolates of Thalassomonas viridans and Thalassomonas actiniarum.</title>
        <authorList>
            <person name="Olonade I."/>
            <person name="van Zyl L.J."/>
            <person name="Trindade M."/>
        </authorList>
    </citation>
    <scope>NUCLEOTIDE SEQUENCE [LARGE SCALE GENOMIC DNA]</scope>
    <source>
        <strain evidence="2 3">XOM25</strain>
    </source>
</reference>
<dbReference type="EMBL" id="CP059733">
    <property type="protein sequence ID" value="WDE06966.1"/>
    <property type="molecule type" value="Genomic_DNA"/>
</dbReference>
<protein>
    <submittedName>
        <fullName evidence="2">M20/M25/M40 family metallo-hydrolase</fullName>
    </submittedName>
</protein>
<name>A0AAE9Z574_9GAMM</name>
<dbReference type="Pfam" id="PF04389">
    <property type="entry name" value="Peptidase_M28"/>
    <property type="match status" value="1"/>
</dbReference>
<dbReference type="AlphaFoldDB" id="A0AAE9Z574"/>
<organism evidence="2 3">
    <name type="scientific">Thalassomonas viridans</name>
    <dbReference type="NCBI Taxonomy" id="137584"/>
    <lineage>
        <taxon>Bacteria</taxon>
        <taxon>Pseudomonadati</taxon>
        <taxon>Pseudomonadota</taxon>
        <taxon>Gammaproteobacteria</taxon>
        <taxon>Alteromonadales</taxon>
        <taxon>Colwelliaceae</taxon>
        <taxon>Thalassomonas</taxon>
    </lineage>
</organism>
<dbReference type="SUPFAM" id="SSF53187">
    <property type="entry name" value="Zn-dependent exopeptidases"/>
    <property type="match status" value="1"/>
</dbReference>
<feature type="domain" description="Peptidase M28" evidence="1">
    <location>
        <begin position="220"/>
        <end position="423"/>
    </location>
</feature>
<reference evidence="2 3" key="2">
    <citation type="journal article" date="2022" name="Mar. Drugs">
        <title>Bioassay-Guided Fractionation Leads to the Detection of Cholic Acid Generated by the Rare Thalassomonas sp.</title>
        <authorList>
            <person name="Pheiffer F."/>
            <person name="Schneider Y.K."/>
            <person name="Hansen E.H."/>
            <person name="Andersen J.H."/>
            <person name="Isaksson J."/>
            <person name="Busche T."/>
            <person name="R C."/>
            <person name="Kalinowski J."/>
            <person name="Zyl L.V."/>
            <person name="Trindade M."/>
        </authorList>
    </citation>
    <scope>NUCLEOTIDE SEQUENCE [LARGE SCALE GENOMIC DNA]</scope>
    <source>
        <strain evidence="2 3">XOM25</strain>
    </source>
</reference>
<dbReference type="KEGG" id="tvd:SG34_008780"/>
<dbReference type="InterPro" id="IPR007484">
    <property type="entry name" value="Peptidase_M28"/>
</dbReference>
<accession>A0AAE9Z574</accession>
<proteinExistence type="predicted"/>
<dbReference type="PANTHER" id="PTHR12147">
    <property type="entry name" value="METALLOPEPTIDASE M28 FAMILY MEMBER"/>
    <property type="match status" value="1"/>
</dbReference>
<evidence type="ECO:0000313" key="3">
    <source>
        <dbReference type="Proteomes" id="UP000032352"/>
    </source>
</evidence>
<sequence>MVQRISTNMTQNKKLLSLAIAAGLALMPLSQGIAKLSMDSMTKDITYLASDELKGRASFSKEIDQAADYISRRFSEVGLSPMAGNKSFQQSFSIYSITPISLKVRLNGQEIDKENLTMASSMETFTWQQKNAVKTHVVGEKDNLREVVRGLNQQGGQHLVLLHPSHQDLFKRYRHYFSRGLTKLELGHQGAIVIALTDISELDSLDITGTTDTKKQRLTNVAGILPGKSKPEEIVLYSAHYDHIGVHGEGESKEDIIYNGADDDASGTTAIINLAQHFAEQNNNARTLMFTAFTAEEIGGFGSKAFSKQLNPEQVVAMINIEMIGKPSKFGPGTVWMTGMERSDLGAQLNKQIKEEKHKIHQDPYPEQGLFYRSDNATLARLGVPAHSFSSTQLDKDQHYHQVTDDLASLDLDSMFKVIQTLASGTQGLVDGSVTPSRIDPAKVKSGGLIY</sequence>
<dbReference type="Proteomes" id="UP000032352">
    <property type="component" value="Chromosome"/>
</dbReference>
<gene>
    <name evidence="2" type="ORF">SG34_008780</name>
</gene>
<dbReference type="GO" id="GO:0006508">
    <property type="term" value="P:proteolysis"/>
    <property type="evidence" value="ECO:0007669"/>
    <property type="project" value="InterPro"/>
</dbReference>
<evidence type="ECO:0000313" key="2">
    <source>
        <dbReference type="EMBL" id="WDE06966.1"/>
    </source>
</evidence>
<dbReference type="GO" id="GO:0008235">
    <property type="term" value="F:metalloexopeptidase activity"/>
    <property type="evidence" value="ECO:0007669"/>
    <property type="project" value="InterPro"/>
</dbReference>
<dbReference type="InterPro" id="IPR045175">
    <property type="entry name" value="M28_fam"/>
</dbReference>